<dbReference type="InterPro" id="IPR045142">
    <property type="entry name" value="BCAS3-like"/>
</dbReference>
<dbReference type="EMBL" id="JALJOQ010000145">
    <property type="protein sequence ID" value="KAK9793997.1"/>
    <property type="molecule type" value="Genomic_DNA"/>
</dbReference>
<gene>
    <name evidence="3" type="ORF">WJX73_003967</name>
</gene>
<dbReference type="Gene3D" id="2.130.10.10">
    <property type="entry name" value="YVTN repeat-like/Quinoprotein amine dehydrogenase"/>
    <property type="match status" value="1"/>
</dbReference>
<dbReference type="InterPro" id="IPR048382">
    <property type="entry name" value="BCAS3_WD40"/>
</dbReference>
<dbReference type="GO" id="GO:0042594">
    <property type="term" value="P:response to starvation"/>
    <property type="evidence" value="ECO:0007669"/>
    <property type="project" value="TreeGrafter"/>
</dbReference>
<dbReference type="GO" id="GO:0006914">
    <property type="term" value="P:autophagy"/>
    <property type="evidence" value="ECO:0007669"/>
    <property type="project" value="InterPro"/>
</dbReference>
<keyword evidence="4" id="KW-1185">Reference proteome</keyword>
<sequence length="751" mass="77372">MAGRQETAEESWSQGLATRCSPALFQLRSYTTSSAKWLSSSVASGIHSLNAATHDRETLTVAKFATLEWCKSEEGRGCSSEVSRCRVLMLGYDTGFQVWSLAGDNNKSRERLPELASRRDGAVRCLEAVPVLRRDLPSSEMWQVALDGQVLVYNLGTLELAFSVMTHPAAASGHPTDELARTVPLALGPRWLAYAANQGVQAAAGVAYAQTPARLHHHSSNSNSGAFVNGKIAGYDYNAMSQIAKTAAKAGGKQLRSFGEAGYKYLSSQYGTWRSSGADRGEEEVHAVHAGASSPPAALSPSRSHAQSPAQDVPSDIPGTVMIRDVATRTVIAHFRAHTSPLALLEFDPSGTLLVTAGVNGHSVHIFQICPAASTAGSSRGDSGPCLGSAVHLYRLVRGLTPAIIQGVSFSSPGDWLAVASARGTVHLFHLAAASSGSSHDATSHDSAPPHLAAVVASGNRLSAGNSLPAQQYIKVYASGRVHGGAKGMLNGSIPGSAAASAAVNLYNGSAGSAVIAASFFIPPATSPSPVPSNGSTATAPASPLAEGLFVASPDGVLTQHRLLTQQRPSGKAGSSTASPASATSGDRAHEGGAESSLTAEAQLEWKLGRRRTWPDREEALGLADSLPSTAPTTPAQDRQRWMAAAETWLPAQPGGALSHQVPLWADDQFHMLEMQTASAAAALGGGGGPAHSRGGSNVGLGGVVGGSLGTRLSGGSGASWSGLDARSVQDVGFRDAGPAPNVLQSLPNCP</sequence>
<feature type="compositionally biased region" description="Low complexity" evidence="1">
    <location>
        <begin position="290"/>
        <end position="306"/>
    </location>
</feature>
<evidence type="ECO:0000259" key="2">
    <source>
        <dbReference type="Pfam" id="PF21034"/>
    </source>
</evidence>
<dbReference type="InterPro" id="IPR036322">
    <property type="entry name" value="WD40_repeat_dom_sf"/>
</dbReference>
<organism evidence="3 4">
    <name type="scientific">Symbiochloris irregularis</name>
    <dbReference type="NCBI Taxonomy" id="706552"/>
    <lineage>
        <taxon>Eukaryota</taxon>
        <taxon>Viridiplantae</taxon>
        <taxon>Chlorophyta</taxon>
        <taxon>core chlorophytes</taxon>
        <taxon>Trebouxiophyceae</taxon>
        <taxon>Trebouxiales</taxon>
        <taxon>Trebouxiaceae</taxon>
        <taxon>Symbiochloris</taxon>
    </lineage>
</organism>
<dbReference type="InterPro" id="IPR015943">
    <property type="entry name" value="WD40/YVTN_repeat-like_dom_sf"/>
</dbReference>
<dbReference type="Pfam" id="PF21034">
    <property type="entry name" value="BCAS3_WD40"/>
    <property type="match status" value="1"/>
</dbReference>
<dbReference type="GO" id="GO:0005737">
    <property type="term" value="C:cytoplasm"/>
    <property type="evidence" value="ECO:0007669"/>
    <property type="project" value="TreeGrafter"/>
</dbReference>
<dbReference type="SUPFAM" id="SSF50978">
    <property type="entry name" value="WD40 repeat-like"/>
    <property type="match status" value="1"/>
</dbReference>
<feature type="region of interest" description="Disordered" evidence="1">
    <location>
        <begin position="732"/>
        <end position="751"/>
    </location>
</feature>
<reference evidence="3 4" key="1">
    <citation type="journal article" date="2024" name="Nat. Commun.">
        <title>Phylogenomics reveals the evolutionary origins of lichenization in chlorophyte algae.</title>
        <authorList>
            <person name="Puginier C."/>
            <person name="Libourel C."/>
            <person name="Otte J."/>
            <person name="Skaloud P."/>
            <person name="Haon M."/>
            <person name="Grisel S."/>
            <person name="Petersen M."/>
            <person name="Berrin J.G."/>
            <person name="Delaux P.M."/>
            <person name="Dal Grande F."/>
            <person name="Keller J."/>
        </authorList>
    </citation>
    <scope>NUCLEOTIDE SEQUENCE [LARGE SCALE GENOMIC DNA]</scope>
    <source>
        <strain evidence="3 4">SAG 2036</strain>
    </source>
</reference>
<comment type="caution">
    <text evidence="3">The sequence shown here is derived from an EMBL/GenBank/DDBJ whole genome shotgun (WGS) entry which is preliminary data.</text>
</comment>
<evidence type="ECO:0000313" key="3">
    <source>
        <dbReference type="EMBL" id="KAK9793997.1"/>
    </source>
</evidence>
<name>A0AAW1NV71_9CHLO</name>
<evidence type="ECO:0000313" key="4">
    <source>
        <dbReference type="Proteomes" id="UP001465755"/>
    </source>
</evidence>
<dbReference type="AlphaFoldDB" id="A0AAW1NV71"/>
<feature type="compositionally biased region" description="Low complexity" evidence="1">
    <location>
        <begin position="569"/>
        <end position="586"/>
    </location>
</feature>
<proteinExistence type="predicted"/>
<protein>
    <recommendedName>
        <fullName evidence="2">BCAS3 WD40 domain-containing protein</fullName>
    </recommendedName>
</protein>
<feature type="domain" description="BCAS3 WD40" evidence="2">
    <location>
        <begin position="324"/>
        <end position="433"/>
    </location>
</feature>
<accession>A0AAW1NV71</accession>
<dbReference type="SMART" id="SM00320">
    <property type="entry name" value="WD40"/>
    <property type="match status" value="2"/>
</dbReference>
<dbReference type="PANTHER" id="PTHR13268">
    <property type="entry name" value="BREAST CARCINOMA AMPLIFIED SEQUENCE 3"/>
    <property type="match status" value="1"/>
</dbReference>
<feature type="compositionally biased region" description="Basic and acidic residues" evidence="1">
    <location>
        <begin position="277"/>
        <end position="287"/>
    </location>
</feature>
<dbReference type="InterPro" id="IPR001680">
    <property type="entry name" value="WD40_rpt"/>
</dbReference>
<feature type="region of interest" description="Disordered" evidence="1">
    <location>
        <begin position="566"/>
        <end position="601"/>
    </location>
</feature>
<evidence type="ECO:0000256" key="1">
    <source>
        <dbReference type="SAM" id="MobiDB-lite"/>
    </source>
</evidence>
<feature type="region of interest" description="Disordered" evidence="1">
    <location>
        <begin position="276"/>
        <end position="317"/>
    </location>
</feature>
<dbReference type="PANTHER" id="PTHR13268:SF0">
    <property type="entry name" value="BCAS3 MICROTUBULE ASSOCIATED CELL MIGRATION FACTOR"/>
    <property type="match status" value="1"/>
</dbReference>
<dbReference type="Proteomes" id="UP001465755">
    <property type="component" value="Unassembled WGS sequence"/>
</dbReference>